<keyword evidence="3" id="KW-1185">Reference proteome</keyword>
<keyword evidence="1" id="KW-0472">Membrane</keyword>
<organism evidence="2 3">
    <name type="scientific">Nereida ignava</name>
    <dbReference type="NCBI Taxonomy" id="282199"/>
    <lineage>
        <taxon>Bacteria</taxon>
        <taxon>Pseudomonadati</taxon>
        <taxon>Pseudomonadota</taxon>
        <taxon>Alphaproteobacteria</taxon>
        <taxon>Rhodobacterales</taxon>
        <taxon>Roseobacteraceae</taxon>
        <taxon>Nereida</taxon>
    </lineage>
</organism>
<feature type="transmembrane region" description="Helical" evidence="1">
    <location>
        <begin position="66"/>
        <end position="91"/>
    </location>
</feature>
<keyword evidence="1" id="KW-0812">Transmembrane</keyword>
<dbReference type="InterPro" id="IPR017496">
    <property type="entry name" value="Photo_alph_chp2"/>
</dbReference>
<dbReference type="RefSeq" id="WP_048599926.1">
    <property type="nucleotide sequence ID" value="NZ_CBFHGK010000011.1"/>
</dbReference>
<dbReference type="STRING" id="282199.GCA_001049735_02584"/>
<dbReference type="Pfam" id="PF12291">
    <property type="entry name" value="DUF3623"/>
    <property type="match status" value="1"/>
</dbReference>
<reference evidence="2 3" key="1">
    <citation type="submission" date="2015-04" db="EMBL/GenBank/DDBJ databases">
        <authorList>
            <person name="Syromyatnikov M.Y."/>
            <person name="Popov V.N."/>
        </authorList>
    </citation>
    <scope>NUCLEOTIDE SEQUENCE [LARGE SCALE GENOMIC DNA]</scope>
    <source>
        <strain evidence="2 3">CECT 5292</strain>
    </source>
</reference>
<keyword evidence="1" id="KW-1133">Transmembrane helix</keyword>
<sequence length="266" mass="29239">MLATPWISALGALFLWWFSTGAILVIVRRADRAEGTAGLCAVLWGLPFLLTGAAAFYVSLSQTGVAGPYIAFLAALAVWGWIELAFLTGIITGPNTAELPPNTPPFERFIRAWGTVAYHEILLTAALVAMIWVSQDAENIFGLWTYAVLYFARISAKLNLFLGVPKINTEFLPKPLAHLPSHFRHARVNWLFPISVTALTFATACWLERLYSASSQAEVAGFTLLTAITALALLEHWLMVIPLPDEKLWRWMLPAPAPTKTKGTTS</sequence>
<evidence type="ECO:0000313" key="2">
    <source>
        <dbReference type="EMBL" id="CRK76521.1"/>
    </source>
</evidence>
<dbReference type="Proteomes" id="UP000048949">
    <property type="component" value="Unassembled WGS sequence"/>
</dbReference>
<accession>A0A0U1NP54</accession>
<evidence type="ECO:0000256" key="1">
    <source>
        <dbReference type="SAM" id="Phobius"/>
    </source>
</evidence>
<dbReference type="OrthoDB" id="152369at2"/>
<dbReference type="NCBIfam" id="TIGR03055">
    <property type="entry name" value="photo_alph_chp2"/>
    <property type="match status" value="1"/>
</dbReference>
<evidence type="ECO:0000313" key="3">
    <source>
        <dbReference type="Proteomes" id="UP000048949"/>
    </source>
</evidence>
<feature type="transmembrane region" description="Helical" evidence="1">
    <location>
        <begin position="6"/>
        <end position="27"/>
    </location>
</feature>
<feature type="transmembrane region" description="Helical" evidence="1">
    <location>
        <begin position="112"/>
        <end position="133"/>
    </location>
</feature>
<proteinExistence type="predicted"/>
<name>A0A0U1NP54_9RHOB</name>
<feature type="transmembrane region" description="Helical" evidence="1">
    <location>
        <begin position="39"/>
        <end position="60"/>
    </location>
</feature>
<feature type="transmembrane region" description="Helical" evidence="1">
    <location>
        <begin position="219"/>
        <end position="243"/>
    </location>
</feature>
<protein>
    <submittedName>
        <fullName evidence="2">Putative photosynthetic complex assembly protein 2</fullName>
    </submittedName>
</protein>
<dbReference type="AlphaFoldDB" id="A0A0U1NP54"/>
<feature type="transmembrane region" description="Helical" evidence="1">
    <location>
        <begin position="190"/>
        <end position="207"/>
    </location>
</feature>
<gene>
    <name evidence="2" type="ORF">NIG5292_02585</name>
</gene>
<dbReference type="EMBL" id="CVQV01000022">
    <property type="protein sequence ID" value="CRK76521.1"/>
    <property type="molecule type" value="Genomic_DNA"/>
</dbReference>